<dbReference type="EMBL" id="CP042305">
    <property type="protein sequence ID" value="QDZ13876.1"/>
    <property type="molecule type" value="Genomic_DNA"/>
</dbReference>
<dbReference type="InterPro" id="IPR021443">
    <property type="entry name" value="DUF3093"/>
</dbReference>
<keyword evidence="1" id="KW-0472">Membrane</keyword>
<accession>A0A5B8M0U2</accession>
<name>A0A5B8M0U2_9MICO</name>
<dbReference type="KEGG" id="huw:FPZ11_02940"/>
<organism evidence="2 3">
    <name type="scientific">Humibacter ginsenosidimutans</name>
    <dbReference type="NCBI Taxonomy" id="2599293"/>
    <lineage>
        <taxon>Bacteria</taxon>
        <taxon>Bacillati</taxon>
        <taxon>Actinomycetota</taxon>
        <taxon>Actinomycetes</taxon>
        <taxon>Micrococcales</taxon>
        <taxon>Microbacteriaceae</taxon>
        <taxon>Humibacter</taxon>
    </lineage>
</organism>
<keyword evidence="1" id="KW-0812">Transmembrane</keyword>
<evidence type="ECO:0000256" key="1">
    <source>
        <dbReference type="SAM" id="Phobius"/>
    </source>
</evidence>
<gene>
    <name evidence="2" type="ORF">FPZ11_02940</name>
</gene>
<reference evidence="2 3" key="1">
    <citation type="submission" date="2019-07" db="EMBL/GenBank/DDBJ databases">
        <title>Full genome sequence of Humibacter sp. WJ7-1.</title>
        <authorList>
            <person name="Im W.-T."/>
        </authorList>
    </citation>
    <scope>NUCLEOTIDE SEQUENCE [LARGE SCALE GENOMIC DNA]</scope>
    <source>
        <strain evidence="2 3">WJ7-1</strain>
    </source>
</reference>
<keyword evidence="3" id="KW-1185">Reference proteome</keyword>
<evidence type="ECO:0000313" key="3">
    <source>
        <dbReference type="Proteomes" id="UP000320216"/>
    </source>
</evidence>
<dbReference type="Pfam" id="PF11292">
    <property type="entry name" value="DUF3093"/>
    <property type="match status" value="1"/>
</dbReference>
<evidence type="ECO:0000313" key="2">
    <source>
        <dbReference type="EMBL" id="QDZ13876.1"/>
    </source>
</evidence>
<sequence length="155" mass="17060">MYVYRERLWAAPWLFVATALVIPASIIVFAPINMLAGIICAIVLYAGCVIGLIAGSPTIELTADELRAGRAQIERRYLGIAESFDGTEASLQRGRLLDARAWLLIRGWATAVVRVPILDRDDPTPYWLLSTRHPTELARALNDRAGDNLPPAPHS</sequence>
<protein>
    <submittedName>
        <fullName evidence="2">DUF3093 domain-containing protein</fullName>
    </submittedName>
</protein>
<dbReference type="OrthoDB" id="3217020at2"/>
<feature type="transmembrane region" description="Helical" evidence="1">
    <location>
        <begin position="12"/>
        <end position="29"/>
    </location>
</feature>
<keyword evidence="1" id="KW-1133">Transmembrane helix</keyword>
<dbReference type="RefSeq" id="WP_146318229.1">
    <property type="nucleotide sequence ID" value="NZ_CP042305.1"/>
</dbReference>
<proteinExistence type="predicted"/>
<feature type="transmembrane region" description="Helical" evidence="1">
    <location>
        <begin position="35"/>
        <end position="54"/>
    </location>
</feature>
<dbReference type="Proteomes" id="UP000320216">
    <property type="component" value="Chromosome"/>
</dbReference>
<dbReference type="AlphaFoldDB" id="A0A5B8M0U2"/>